<evidence type="ECO:0000313" key="7">
    <source>
        <dbReference type="Proteomes" id="UP000000333"/>
    </source>
</evidence>
<dbReference type="PANTHER" id="PTHR30055:SF234">
    <property type="entry name" value="HTH-TYPE TRANSCRIPTIONAL REGULATOR BETI"/>
    <property type="match status" value="1"/>
</dbReference>
<dbReference type="SUPFAM" id="SSF46689">
    <property type="entry name" value="Homeodomain-like"/>
    <property type="match status" value="1"/>
</dbReference>
<dbReference type="KEGG" id="ols:Olsu_0662"/>
<dbReference type="GeneID" id="78512081"/>
<feature type="DNA-binding region" description="H-T-H motif" evidence="4">
    <location>
        <begin position="28"/>
        <end position="47"/>
    </location>
</feature>
<dbReference type="OrthoDB" id="3192968at2"/>
<evidence type="ECO:0000313" key="6">
    <source>
        <dbReference type="EMBL" id="ADK67776.1"/>
    </source>
</evidence>
<dbReference type="Proteomes" id="UP000000333">
    <property type="component" value="Chromosome"/>
</dbReference>
<dbReference type="PATRIC" id="fig|633147.7.peg.890"/>
<accession>E1QZG2</accession>
<dbReference type="STRING" id="633147.Olsu_0662"/>
<dbReference type="HOGENOM" id="CLU_104512_0_0_11"/>
<dbReference type="InterPro" id="IPR001647">
    <property type="entry name" value="HTH_TetR"/>
</dbReference>
<dbReference type="InterPro" id="IPR023772">
    <property type="entry name" value="DNA-bd_HTH_TetR-type_CS"/>
</dbReference>
<protein>
    <submittedName>
        <fullName evidence="6">Transcriptional regulator, TetR family</fullName>
    </submittedName>
</protein>
<evidence type="ECO:0000259" key="5">
    <source>
        <dbReference type="PROSITE" id="PS50977"/>
    </source>
</evidence>
<evidence type="ECO:0000256" key="3">
    <source>
        <dbReference type="ARBA" id="ARBA00023163"/>
    </source>
</evidence>
<dbReference type="Gene3D" id="1.10.357.10">
    <property type="entry name" value="Tetracycline Repressor, domain 2"/>
    <property type="match status" value="1"/>
</dbReference>
<dbReference type="RefSeq" id="WP_013251528.1">
    <property type="nucleotide sequence ID" value="NC_014363.1"/>
</dbReference>
<dbReference type="PANTHER" id="PTHR30055">
    <property type="entry name" value="HTH-TYPE TRANSCRIPTIONAL REGULATOR RUTR"/>
    <property type="match status" value="1"/>
</dbReference>
<reference evidence="6 7" key="1">
    <citation type="journal article" date="2010" name="Stand. Genomic Sci.">
        <title>Complete genome sequence of Olsenella uli type strain (VPI D76D-27C).</title>
        <authorList>
            <person name="Goker M."/>
            <person name="Held B."/>
            <person name="Lucas S."/>
            <person name="Nolan M."/>
            <person name="Yasawong M."/>
            <person name="Glavina Del Rio T."/>
            <person name="Tice H."/>
            <person name="Cheng J.F."/>
            <person name="Bruce D."/>
            <person name="Detter J.C."/>
            <person name="Tapia R."/>
            <person name="Han C."/>
            <person name="Goodwin L."/>
            <person name="Pitluck S."/>
            <person name="Liolios K."/>
            <person name="Ivanova N."/>
            <person name="Mavromatis K."/>
            <person name="Mikhailova N."/>
            <person name="Pati A."/>
            <person name="Chen A."/>
            <person name="Palaniappan K."/>
            <person name="Land M."/>
            <person name="Hauser L."/>
            <person name="Chang Y.J."/>
            <person name="Jeffries C.D."/>
            <person name="Rohde M."/>
            <person name="Sikorski J."/>
            <person name="Pukall R."/>
            <person name="Woyke T."/>
            <person name="Bristow J."/>
            <person name="Eisen J.A."/>
            <person name="Markowitz V."/>
            <person name="Hugenholtz P."/>
            <person name="Kyrpides N.C."/>
            <person name="Klenk H.P."/>
            <person name="Lapidus A."/>
        </authorList>
    </citation>
    <scope>NUCLEOTIDE SEQUENCE [LARGE SCALE GENOMIC DNA]</scope>
    <source>
        <strain evidence="7">ATCC 49627 / DSM 7084 / CIP 109912 / JCM 12494 / NCIMB 702895 / VPI D76D-27C</strain>
    </source>
</reference>
<proteinExistence type="predicted"/>
<dbReference type="GO" id="GO:0003700">
    <property type="term" value="F:DNA-binding transcription factor activity"/>
    <property type="evidence" value="ECO:0007669"/>
    <property type="project" value="TreeGrafter"/>
</dbReference>
<evidence type="ECO:0000256" key="1">
    <source>
        <dbReference type="ARBA" id="ARBA00023015"/>
    </source>
</evidence>
<dbReference type="InterPro" id="IPR009057">
    <property type="entry name" value="Homeodomain-like_sf"/>
</dbReference>
<evidence type="ECO:0000256" key="4">
    <source>
        <dbReference type="PROSITE-ProRule" id="PRU00335"/>
    </source>
</evidence>
<dbReference type="PRINTS" id="PR00455">
    <property type="entry name" value="HTHTETR"/>
</dbReference>
<dbReference type="AlphaFoldDB" id="E1QZG2"/>
<dbReference type="Pfam" id="PF00440">
    <property type="entry name" value="TetR_N"/>
    <property type="match status" value="1"/>
</dbReference>
<organism evidence="6 7">
    <name type="scientific">Olsenella uli (strain ATCC 49627 / DSM 7084 / CCUG 31166 / CIP 109912 / JCM 12494 / LMG 11480 / NCIMB 702895 / VPI D76D-27C)</name>
    <name type="common">Lactobacillus uli</name>
    <dbReference type="NCBI Taxonomy" id="633147"/>
    <lineage>
        <taxon>Bacteria</taxon>
        <taxon>Bacillati</taxon>
        <taxon>Actinomycetota</taxon>
        <taxon>Coriobacteriia</taxon>
        <taxon>Coriobacteriales</taxon>
        <taxon>Atopobiaceae</taxon>
        <taxon>Olsenella</taxon>
    </lineage>
</organism>
<dbReference type="EMBL" id="CP002106">
    <property type="protein sequence ID" value="ADK67776.1"/>
    <property type="molecule type" value="Genomic_DNA"/>
</dbReference>
<keyword evidence="3" id="KW-0804">Transcription</keyword>
<keyword evidence="2 4" id="KW-0238">DNA-binding</keyword>
<sequence>MKPPSTSREAILGACREIVRERGLSGISVRSVASACGVAVGTIYHYFPDKEALLLAVTADIWSDVFDPGNRLVHADGFADYVEGTFDEASRRLSQYPGFLSEHGLGLASISGWSEERMRRGRQRMRSFPSGIRRGLLDVLDVDGRIRPDVWDADLSREDFVEFVTQQLLTLLVLGRRDCRALLGVIKRTLY</sequence>
<dbReference type="GO" id="GO:0000976">
    <property type="term" value="F:transcription cis-regulatory region binding"/>
    <property type="evidence" value="ECO:0007669"/>
    <property type="project" value="TreeGrafter"/>
</dbReference>
<keyword evidence="7" id="KW-1185">Reference proteome</keyword>
<dbReference type="InterPro" id="IPR050109">
    <property type="entry name" value="HTH-type_TetR-like_transc_reg"/>
</dbReference>
<name>E1QZG2_OLSUV</name>
<dbReference type="eggNOG" id="COG1309">
    <property type="taxonomic scope" value="Bacteria"/>
</dbReference>
<feature type="domain" description="HTH tetR-type" evidence="5">
    <location>
        <begin position="5"/>
        <end position="65"/>
    </location>
</feature>
<dbReference type="PROSITE" id="PS50977">
    <property type="entry name" value="HTH_TETR_2"/>
    <property type="match status" value="1"/>
</dbReference>
<dbReference type="PROSITE" id="PS01081">
    <property type="entry name" value="HTH_TETR_1"/>
    <property type="match status" value="1"/>
</dbReference>
<gene>
    <name evidence="6" type="ordered locus">Olsu_0662</name>
</gene>
<evidence type="ECO:0000256" key="2">
    <source>
        <dbReference type="ARBA" id="ARBA00023125"/>
    </source>
</evidence>
<keyword evidence="1" id="KW-0805">Transcription regulation</keyword>